<gene>
    <name evidence="1" type="ORF">BWK73_51480</name>
</gene>
<dbReference type="AlphaFoldDB" id="A0A1Y1Q7X3"/>
<evidence type="ECO:0000313" key="1">
    <source>
        <dbReference type="EMBL" id="OQW98937.1"/>
    </source>
</evidence>
<sequence>MKTFTTNNGKKLLAALISAIATGGLFGINPAYALSPPNITTDISWGTKAGENGIGYVGAHIMAAFNYARRQEEIQLGLTVNALGNLMLPSQSVWDGMSDDAKALFLINAERTARAGMMLGVIGLPLAGIESHVDTVAKNYAQLLHDTDVMDHYEPSGDKNIDSPSIRLTSSLGASCKEFLTRSENLANFAAWSSGPVSAASIPLPVERAVYGWLYDDAGSNWGHREAVLLQDSPLSAPASLTSGFKNNHGASTHEGFLGIHRIGSTDYTPFGLMAGYNAYGVIVVMNIFDPVSDANAAACGYNVTLRTEDLPTTTPNNPPVAVDDNASTAYQTAVTISNALSNDTDANSHTLNITGNTNPSHGSVTRSGNSFVYTPANGFSGTDSFDYTVSDGNGGTDTGTITITVSAAPENRPPIAATDTAHTAYQTPVIINVLANDSDPDGDTFSIVGDIAPANGTIVQTGNDSFTYTPKANFSGADTFSYGINDAHGVHASGTVNITVAAPVITLDAVNDDIPPTNFNTPVEFNVVSNDTNPAGGARTIKTYTRPPSTAGTLTLTTTRTNLGKAKFTPKKGYSGATSFTYTLRDSKGATDTATVTITVKPGVPPTPVADTANTKYGTPVTFNVLVNDGTPKPTITRNTTPAKGTLRVNKTSGNITYTPKKSTSGTDTFTYTVINAARLTASANVTVEVATNNAPVTQYRAYDVPFGKARTLDKMALHTSDIDGDAILANSVVTQPTKGTVRISSGKFIYTPRRGALGEDFFTYTVKDIHGAVSNVGNIRINITTTPNTSS</sequence>
<accession>A0A1Y1Q7X3</accession>
<reference evidence="1 2" key="1">
    <citation type="submission" date="2017-01" db="EMBL/GenBank/DDBJ databases">
        <title>Novel large sulfur bacteria in the metagenomes of groundwater-fed chemosynthetic microbial mats in the Lake Huron basin.</title>
        <authorList>
            <person name="Sharrar A.M."/>
            <person name="Flood B.E."/>
            <person name="Bailey J.V."/>
            <person name="Jones D.S."/>
            <person name="Biddanda B."/>
            <person name="Ruberg S.A."/>
            <person name="Marcus D.N."/>
            <person name="Dick G.J."/>
        </authorList>
    </citation>
    <scope>NUCLEOTIDE SEQUENCE [LARGE SCALE GENOMIC DNA]</scope>
    <source>
        <strain evidence="1">A8</strain>
    </source>
</reference>
<evidence type="ECO:0000313" key="2">
    <source>
        <dbReference type="Proteomes" id="UP000192491"/>
    </source>
</evidence>
<organism evidence="1 2">
    <name type="scientific">Thiothrix lacustris</name>
    <dbReference type="NCBI Taxonomy" id="525917"/>
    <lineage>
        <taxon>Bacteria</taxon>
        <taxon>Pseudomonadati</taxon>
        <taxon>Pseudomonadota</taxon>
        <taxon>Gammaproteobacteria</taxon>
        <taxon>Thiotrichales</taxon>
        <taxon>Thiotrichaceae</taxon>
        <taxon>Thiothrix</taxon>
    </lineage>
</organism>
<evidence type="ECO:0008006" key="3">
    <source>
        <dbReference type="Google" id="ProtNLM"/>
    </source>
</evidence>
<dbReference type="EMBL" id="MTEJ01000727">
    <property type="protein sequence ID" value="OQW98937.1"/>
    <property type="molecule type" value="Genomic_DNA"/>
</dbReference>
<comment type="caution">
    <text evidence="1">The sequence shown here is derived from an EMBL/GenBank/DDBJ whole genome shotgun (WGS) entry which is preliminary data.</text>
</comment>
<dbReference type="PANTHER" id="PTHR34720:SF9">
    <property type="entry name" value="BLR4714 PROTEIN"/>
    <property type="match status" value="1"/>
</dbReference>
<dbReference type="Pfam" id="PF17963">
    <property type="entry name" value="Big_9"/>
    <property type="match status" value="5"/>
</dbReference>
<dbReference type="PANTHER" id="PTHR34720">
    <property type="entry name" value="MICROCYSTIN DEPENDENT PROTEIN"/>
    <property type="match status" value="1"/>
</dbReference>
<protein>
    <recommendedName>
        <fullName evidence="3">Tandem-95 repeat protein</fullName>
    </recommendedName>
</protein>
<name>A0A1Y1Q7X3_9GAMM</name>
<dbReference type="Proteomes" id="UP000192491">
    <property type="component" value="Unassembled WGS sequence"/>
</dbReference>
<dbReference type="Gene3D" id="2.60.40.3440">
    <property type="match status" value="4"/>
</dbReference>
<dbReference type="NCBIfam" id="NF012211">
    <property type="entry name" value="tand_rpt_95"/>
    <property type="match status" value="5"/>
</dbReference>
<dbReference type="Gene3D" id="2.60.40.2810">
    <property type="match status" value="1"/>
</dbReference>
<proteinExistence type="predicted"/>